<proteinExistence type="predicted"/>
<dbReference type="RefSeq" id="WP_115892195.1">
    <property type="nucleotide sequence ID" value="NZ_QREL01000001.1"/>
</dbReference>
<dbReference type="AlphaFoldDB" id="A0A371NDN2"/>
<evidence type="ECO:0000256" key="6">
    <source>
        <dbReference type="SAM" id="Phobius"/>
    </source>
</evidence>
<feature type="transmembrane region" description="Helical" evidence="6">
    <location>
        <begin position="165"/>
        <end position="186"/>
    </location>
</feature>
<dbReference type="SUPFAM" id="SSF103473">
    <property type="entry name" value="MFS general substrate transporter"/>
    <property type="match status" value="1"/>
</dbReference>
<keyword evidence="3 6" id="KW-0812">Transmembrane</keyword>
<evidence type="ECO:0000256" key="3">
    <source>
        <dbReference type="ARBA" id="ARBA00022692"/>
    </source>
</evidence>
<dbReference type="PROSITE" id="PS50850">
    <property type="entry name" value="MFS"/>
    <property type="match status" value="1"/>
</dbReference>
<comment type="caution">
    <text evidence="8">The sequence shown here is derived from an EMBL/GenBank/DDBJ whole genome shotgun (WGS) entry which is preliminary data.</text>
</comment>
<evidence type="ECO:0000256" key="1">
    <source>
        <dbReference type="ARBA" id="ARBA00004651"/>
    </source>
</evidence>
<evidence type="ECO:0000313" key="9">
    <source>
        <dbReference type="Proteomes" id="UP000256864"/>
    </source>
</evidence>
<gene>
    <name evidence="8" type="ORF">C7452_0620</name>
</gene>
<protein>
    <submittedName>
        <fullName evidence="8">MFS transporter</fullName>
    </submittedName>
</protein>
<feature type="transmembrane region" description="Helical" evidence="6">
    <location>
        <begin position="243"/>
        <end position="260"/>
    </location>
</feature>
<dbReference type="CDD" id="cd17370">
    <property type="entry name" value="MFS_MJ1317_like"/>
    <property type="match status" value="1"/>
</dbReference>
<dbReference type="Pfam" id="PF07690">
    <property type="entry name" value="MFS_1"/>
    <property type="match status" value="1"/>
</dbReference>
<dbReference type="EMBL" id="QREL01000001">
    <property type="protein sequence ID" value="REE28602.1"/>
    <property type="molecule type" value="Genomic_DNA"/>
</dbReference>
<comment type="subcellular location">
    <subcellularLocation>
        <location evidence="1">Cell membrane</location>
        <topology evidence="1">Multi-pass membrane protein</topology>
    </subcellularLocation>
</comment>
<evidence type="ECO:0000313" key="8">
    <source>
        <dbReference type="EMBL" id="REE28602.1"/>
    </source>
</evidence>
<name>A0A371NDN2_9EURY</name>
<dbReference type="InterPro" id="IPR020846">
    <property type="entry name" value="MFS_dom"/>
</dbReference>
<dbReference type="PANTHER" id="PTHR42688:SF1">
    <property type="entry name" value="BLR5212 PROTEIN"/>
    <property type="match status" value="1"/>
</dbReference>
<dbReference type="PANTHER" id="PTHR42688">
    <property type="entry name" value="CONSERVED PROTEIN"/>
    <property type="match status" value="1"/>
</dbReference>
<dbReference type="InterPro" id="IPR011701">
    <property type="entry name" value="MFS"/>
</dbReference>
<keyword evidence="9" id="KW-1185">Reference proteome</keyword>
<feature type="transmembrane region" description="Helical" evidence="6">
    <location>
        <begin position="207"/>
        <end position="231"/>
    </location>
</feature>
<keyword evidence="4 6" id="KW-1133">Transmembrane helix</keyword>
<dbReference type="InterPro" id="IPR052425">
    <property type="entry name" value="Uncharacterized_MFS-type"/>
</dbReference>
<feature type="transmembrane region" description="Helical" evidence="6">
    <location>
        <begin position="328"/>
        <end position="351"/>
    </location>
</feature>
<evidence type="ECO:0000256" key="4">
    <source>
        <dbReference type="ARBA" id="ARBA00022989"/>
    </source>
</evidence>
<reference evidence="8 9" key="1">
    <citation type="submission" date="2018-07" db="EMBL/GenBank/DDBJ databases">
        <title>Genomic Encyclopedia of Type Strains, Phase IV (KMG-IV): sequencing the most valuable type-strain genomes for metagenomic binning, comparative biology and taxonomic classification.</title>
        <authorList>
            <person name="Goeker M."/>
        </authorList>
    </citation>
    <scope>NUCLEOTIDE SEQUENCE [LARGE SCALE GENOMIC DNA]</scope>
    <source>
        <strain evidence="8 9">DSM 7466</strain>
    </source>
</reference>
<dbReference type="GO" id="GO:0022857">
    <property type="term" value="F:transmembrane transporter activity"/>
    <property type="evidence" value="ECO:0007669"/>
    <property type="project" value="InterPro"/>
</dbReference>
<dbReference type="GO" id="GO:0005886">
    <property type="term" value="C:plasma membrane"/>
    <property type="evidence" value="ECO:0007669"/>
    <property type="project" value="UniProtKB-SubCell"/>
</dbReference>
<feature type="transmembrane region" description="Helical" evidence="6">
    <location>
        <begin position="71"/>
        <end position="104"/>
    </location>
</feature>
<evidence type="ECO:0000256" key="5">
    <source>
        <dbReference type="ARBA" id="ARBA00023136"/>
    </source>
</evidence>
<keyword evidence="5 6" id="KW-0472">Membrane</keyword>
<dbReference type="Gene3D" id="1.20.1250.20">
    <property type="entry name" value="MFS general substrate transporter like domains"/>
    <property type="match status" value="2"/>
</dbReference>
<dbReference type="Proteomes" id="UP000256864">
    <property type="component" value="Unassembled WGS sequence"/>
</dbReference>
<sequence>MRKSTVFIVILGIVSLFADMTYEGGRGITGPFLAFLGASAFMVGFAAGFGELSGYLVRFLSGYISDRTGRYWLITFAGYLINLLAVPLLAFAGNWQVAVLLIILERLGKGLRTPPRDAMLSYASSDMGHGAGFGLHEALDQIGAVAGPLIVFIVLASGGGYREGFLVLLAPAIIAIAVLVTGYLLFPRPSELEASGEIDYRDFRGAYWLYLASVCFVALGYADFPLIGYHLGVRSVLDPSNIPLIYALAMLTDALSALVSGRYFDRYGFRVMALAVLVSMFYAPLSFLGGSWAAVMGAVLWGVGMGAQESVMRAAVSVFSSPERRGSAYGTFNTIFGVAWFSGSLIMGYLYGLSVPGLVAFSIITQSAALVILLGLEGFRSAG</sequence>
<feature type="transmembrane region" description="Helical" evidence="6">
    <location>
        <begin position="28"/>
        <end position="50"/>
    </location>
</feature>
<feature type="domain" description="Major facilitator superfamily (MFS) profile" evidence="7">
    <location>
        <begin position="5"/>
        <end position="380"/>
    </location>
</feature>
<accession>A0A371NDN2</accession>
<organism evidence="8 9">
    <name type="scientific">Methanothermobacter defluvii</name>
    <dbReference type="NCBI Taxonomy" id="49339"/>
    <lineage>
        <taxon>Archaea</taxon>
        <taxon>Methanobacteriati</taxon>
        <taxon>Methanobacteriota</taxon>
        <taxon>Methanomada group</taxon>
        <taxon>Methanobacteria</taxon>
        <taxon>Methanobacteriales</taxon>
        <taxon>Methanobacteriaceae</taxon>
        <taxon>Methanothermobacter</taxon>
    </lineage>
</organism>
<keyword evidence="2" id="KW-1003">Cell membrane</keyword>
<evidence type="ECO:0000256" key="2">
    <source>
        <dbReference type="ARBA" id="ARBA00022475"/>
    </source>
</evidence>
<feature type="transmembrane region" description="Helical" evidence="6">
    <location>
        <begin position="267"/>
        <end position="285"/>
    </location>
</feature>
<evidence type="ECO:0000259" key="7">
    <source>
        <dbReference type="PROSITE" id="PS50850"/>
    </source>
</evidence>
<feature type="transmembrane region" description="Helical" evidence="6">
    <location>
        <begin position="357"/>
        <end position="376"/>
    </location>
</feature>
<dbReference type="InterPro" id="IPR036259">
    <property type="entry name" value="MFS_trans_sf"/>
</dbReference>